<name>A0A0X3NPT4_SCHSO</name>
<sequence length="99" mass="11260">MLLSENSLSISGLIENCVLNLEEYKMFSRCHGCLWNTCSWILLTSKSKLYSASSHQDRNYTSTCQVSVRPKQLSSLSLPPFLSINLIQISTHCEIFRLT</sequence>
<accession>A0A0X3NPT4</accession>
<organism evidence="1">
    <name type="scientific">Schistocephalus solidus</name>
    <name type="common">Tapeworm</name>
    <dbReference type="NCBI Taxonomy" id="70667"/>
    <lineage>
        <taxon>Eukaryota</taxon>
        <taxon>Metazoa</taxon>
        <taxon>Spiralia</taxon>
        <taxon>Lophotrochozoa</taxon>
        <taxon>Platyhelminthes</taxon>
        <taxon>Cestoda</taxon>
        <taxon>Eucestoda</taxon>
        <taxon>Diphyllobothriidea</taxon>
        <taxon>Diphyllobothriidae</taxon>
        <taxon>Schistocephalus</taxon>
    </lineage>
</organism>
<dbReference type="EMBL" id="GEEE01021560">
    <property type="protein sequence ID" value="JAP41665.1"/>
    <property type="molecule type" value="Transcribed_RNA"/>
</dbReference>
<reference evidence="1" key="1">
    <citation type="submission" date="2016-01" db="EMBL/GenBank/DDBJ databases">
        <title>Reference transcriptome for the parasite Schistocephalus solidus: insights into the molecular evolution of parasitism.</title>
        <authorList>
            <person name="Hebert F.O."/>
            <person name="Grambauer S."/>
            <person name="Barber I."/>
            <person name="Landry C.R."/>
            <person name="Aubin-Horth N."/>
        </authorList>
    </citation>
    <scope>NUCLEOTIDE SEQUENCE</scope>
</reference>
<gene>
    <name evidence="1" type="ORF">TR87210</name>
</gene>
<dbReference type="AlphaFoldDB" id="A0A0X3NPT4"/>
<protein>
    <submittedName>
        <fullName evidence="1">Uncharacterized protein</fullName>
    </submittedName>
</protein>
<evidence type="ECO:0000313" key="1">
    <source>
        <dbReference type="EMBL" id="JAP41665.1"/>
    </source>
</evidence>
<proteinExistence type="predicted"/>